<gene>
    <name evidence="3" type="ORF">IFR04_013677</name>
</gene>
<feature type="region of interest" description="Disordered" evidence="1">
    <location>
        <begin position="43"/>
        <end position="67"/>
    </location>
</feature>
<dbReference type="Pfam" id="PF13302">
    <property type="entry name" value="Acetyltransf_3"/>
    <property type="match status" value="1"/>
</dbReference>
<evidence type="ECO:0000256" key="1">
    <source>
        <dbReference type="SAM" id="MobiDB-lite"/>
    </source>
</evidence>
<keyword evidence="4" id="KW-1185">Reference proteome</keyword>
<proteinExistence type="predicted"/>
<dbReference type="AlphaFoldDB" id="A0A8H7T236"/>
<dbReference type="EMBL" id="JAFJYH010000329">
    <property type="protein sequence ID" value="KAG4413175.1"/>
    <property type="molecule type" value="Genomic_DNA"/>
</dbReference>
<dbReference type="PANTHER" id="PTHR43792">
    <property type="entry name" value="GNAT FAMILY, PUTATIVE (AFU_ORTHOLOGUE AFUA_3G00765)-RELATED-RELATED"/>
    <property type="match status" value="1"/>
</dbReference>
<dbReference type="SUPFAM" id="SSF55729">
    <property type="entry name" value="Acyl-CoA N-acyltransferases (Nat)"/>
    <property type="match status" value="1"/>
</dbReference>
<organism evidence="3 4">
    <name type="scientific">Cadophora malorum</name>
    <dbReference type="NCBI Taxonomy" id="108018"/>
    <lineage>
        <taxon>Eukaryota</taxon>
        <taxon>Fungi</taxon>
        <taxon>Dikarya</taxon>
        <taxon>Ascomycota</taxon>
        <taxon>Pezizomycotina</taxon>
        <taxon>Leotiomycetes</taxon>
        <taxon>Helotiales</taxon>
        <taxon>Ploettnerulaceae</taxon>
        <taxon>Cadophora</taxon>
    </lineage>
</organism>
<dbReference type="Proteomes" id="UP000664132">
    <property type="component" value="Unassembled WGS sequence"/>
</dbReference>
<dbReference type="GO" id="GO:0016747">
    <property type="term" value="F:acyltransferase activity, transferring groups other than amino-acyl groups"/>
    <property type="evidence" value="ECO:0007669"/>
    <property type="project" value="InterPro"/>
</dbReference>
<name>A0A8H7T236_9HELO</name>
<feature type="domain" description="N-acetyltransferase" evidence="2">
    <location>
        <begin position="16"/>
        <end position="171"/>
    </location>
</feature>
<protein>
    <recommendedName>
        <fullName evidence="2">N-acetyltransferase domain-containing protein</fullName>
    </recommendedName>
</protein>
<feature type="compositionally biased region" description="Basic and acidic residues" evidence="1">
    <location>
        <begin position="49"/>
        <end position="60"/>
    </location>
</feature>
<dbReference type="InterPro" id="IPR016181">
    <property type="entry name" value="Acyl_CoA_acyltransferase"/>
</dbReference>
<sequence length="215" mass="23586">MAPIHGRSSHHLETPRLILRTASPSDAKQFSLVRIDPLNNPFGGAVGADRPEAEQAERLRSQQGSTAAGDNGFMVIILKPDQPAPDSAEVLKVHDGWLIGMSGYNSLPMRRINGVDVYVGDTGALVDHRFAREGYALEALEGLIEHGFREMGLGGMFLETNVDNEPFKGLMSMMELDDVREYCSDDGGSFTYTFGREKWGAVKSALMKKGKWLLS</sequence>
<dbReference type="OrthoDB" id="64477at2759"/>
<evidence type="ECO:0000313" key="3">
    <source>
        <dbReference type="EMBL" id="KAG4413175.1"/>
    </source>
</evidence>
<comment type="caution">
    <text evidence="3">The sequence shown here is derived from an EMBL/GenBank/DDBJ whole genome shotgun (WGS) entry which is preliminary data.</text>
</comment>
<evidence type="ECO:0000313" key="4">
    <source>
        <dbReference type="Proteomes" id="UP000664132"/>
    </source>
</evidence>
<evidence type="ECO:0000259" key="2">
    <source>
        <dbReference type="Pfam" id="PF13302"/>
    </source>
</evidence>
<accession>A0A8H7T236</accession>
<dbReference type="InterPro" id="IPR051531">
    <property type="entry name" value="N-acetyltransferase"/>
</dbReference>
<dbReference type="InterPro" id="IPR000182">
    <property type="entry name" value="GNAT_dom"/>
</dbReference>
<reference evidence="3" key="1">
    <citation type="submission" date="2021-02" db="EMBL/GenBank/DDBJ databases">
        <title>Genome sequence Cadophora malorum strain M34.</title>
        <authorList>
            <person name="Stefanovic E."/>
            <person name="Vu D."/>
            <person name="Scully C."/>
            <person name="Dijksterhuis J."/>
            <person name="Roader J."/>
            <person name="Houbraken J."/>
        </authorList>
    </citation>
    <scope>NUCLEOTIDE SEQUENCE</scope>
    <source>
        <strain evidence="3">M34</strain>
    </source>
</reference>
<dbReference type="Gene3D" id="3.40.630.30">
    <property type="match status" value="1"/>
</dbReference>